<dbReference type="PANTHER" id="PTHR13457">
    <property type="entry name" value="BAP28"/>
    <property type="match status" value="1"/>
</dbReference>
<evidence type="ECO:0000256" key="3">
    <source>
        <dbReference type="ARBA" id="ARBA00011399"/>
    </source>
</evidence>
<keyword evidence="7 11" id="KW-0539">Nucleus</keyword>
<dbReference type="STRING" id="52586.A0A0B1P1V5"/>
<gene>
    <name evidence="13" type="ORF">EV44_g1364</name>
</gene>
<dbReference type="InterPro" id="IPR012954">
    <property type="entry name" value="BP28_C_dom"/>
</dbReference>
<evidence type="ECO:0000256" key="11">
    <source>
        <dbReference type="RuleBase" id="RU367065"/>
    </source>
</evidence>
<comment type="subunit">
    <text evidence="3 11">Component of the ribosomal small subunit (SSU) processome.</text>
</comment>
<keyword evidence="8 11" id="KW-0687">Ribonucleoprotein</keyword>
<comment type="subcellular location">
    <subcellularLocation>
        <location evidence="1 11">Nucleus</location>
        <location evidence="1 11">Nucleolus</location>
    </subcellularLocation>
</comment>
<comment type="function">
    <text evidence="9">Involved in nucleolar processing of pre-18S ribosomal RNA. Involved in ribosome biosynthesis.</text>
</comment>
<dbReference type="Pfam" id="PF08146">
    <property type="entry name" value="BP28CT"/>
    <property type="match status" value="1"/>
</dbReference>
<sequence>MATTLAAQLSTIAANSRNSLDLKAIKTRHSKSLIFEPCTAASQNFETIYTICYEGFQELCLLDSRFLEFQNDIFGVQSQELDRSQMTIAQNADLDERLKAFLYLISGRLRLSPAIKATEWLVRKFRIHENNISDTLQAFLPYHTLPIFTTLLSILPANLPDGYKFLGPYIRSLRNPPRNVIVHTAAINLSLSSALNIFILNMCKMQYQSYSHIVFWAGIMTEATALMLDRARSGRKAVQLQNEQEALLKILPTLKQGLSMKEVSSLRVGCFMILSVIVSKGDFDDKILSALMEAVVFGWTNDTAISSMICLSLLLEHRGSKKLPKKLMKQLIIDQNFLDTLIKISKQQRVDRLANVISLAIIDRLQNEGDSGGFLLIEKVIDNNLLSESQVIITGRNLIMIANQMVETNKTDTHLSKLIAKLIQLPGTVGPAIRSSLMEAKIDLDELELKLQLSIQPCMKVGLLTNNEFDSSKSIKSSKSCEVTEILEQLPEKENDCISFLSHKNSPIYYDLCNAFLSCITKSENLAKFDELPILQKSIAIEKPFYLSFYMRVWCSHGLASTRVSALRMATLYLAGQKNGIDFQALLPYAIVALSDASAKVRRGAAELLNTIGKLYSPITAIKTSKTCRSWCLENIYESSDTGGYNWLPIDVAARFVNEILVPAAEECVLDRNHIEVLIKLCLCSRDKENPEKANYGHLSQSSRKALMHFLSFQIRSSPIFNVKLKLLACVNQVQSIGSMNRTTFLLPILQNWVSLKTSQIQLQCQEEQLDISILEENFLNIIIAKSVEGIQFLQDIIQDYRIQKRPSLEVAIYKRMETLWKSLRRELQYDTAQALLAATECFRNNDENKMKITGGAADLLHKVPLSSEVLASFLNKVFIPGNSLEISPATKRRRTENGKIVTGQVQDPVLIKSIIRRLIFVLQLVDDSDLAKNPDLLKPLFNILAQLQDFKSVLASELAYIHCLNLGCILNILKADETKEKLIIKDSDIRADLLVDCVQKTSSPQVQNLALLIISSLASIVPKLILHSFMPIFTFMGSSILQHNDEYSLHVINQTINGVIPPLIDSFRQNSKDPIAGASELLLSFVAAYEHVPAHRRKRLYISLMKALGPKDFLFVFLAMLVEKYENSNDIREFSIEIFGAFNIEEKLQTAVNYIHLISDILKPEPNLSSIILNINDEIGKNATQTAQLELFALAYLLSQTEFVLQIEIVLSRDDINSSRVRDIYSTLVENLLAFFETVKESKMLCNACGEVLESTLGLLSTQEFLKSVQTLLGRPDKSLRRKILSSLQIRIENDKSFNGASANAILGFLPQLRVIIQESSDMQNKYVAINCVKKISIKYGRKDLEAMKGAAETISSSYCLGHSDNQLRMMAFQCLASIVDILKEEFIFALPMTIPRALEYLKKSMENKDKDEMLHNACYMFLSALVGHLPYMISGAHLDKLLELSNISAEAMLGDETRKIRVNFVSLAVKLVDPKHVFSSLERYFSHAMSLGPLVFREYMNYLRISITHHSNEFFNKNSVIFAKIVQNALDLKRRLNLVNDDRFTKNVIDEFENILNYVILEIVYKLNNASFKPLFIDLVDWATVRLEKEDRVGRSLRQQSLYSFTALFFDSLKSIVTSYASYLIESSVEVLTSIDLNDEISKELWIRVLRTLIKCFEHDQDDFWQTPIHFKKIAPVLCAQFASAKVLPISQELIPAIVELASVVDSPDHHKQLNISMLKHMRSENASVRLAAVTCEQKLTERLGEEWLSMLPEMLPVISELQEDDDEVVERETHRWIIKIEEVLGESLDSMLR</sequence>
<evidence type="ECO:0000256" key="8">
    <source>
        <dbReference type="ARBA" id="ARBA00023274"/>
    </source>
</evidence>
<dbReference type="InterPro" id="IPR040191">
    <property type="entry name" value="UTP10"/>
</dbReference>
<keyword evidence="6 11" id="KW-0698">rRNA processing</keyword>
<dbReference type="InterPro" id="IPR056473">
    <property type="entry name" value="HEAT_Utp10/HEAT1"/>
</dbReference>
<reference evidence="13 14" key="1">
    <citation type="journal article" date="2014" name="BMC Genomics">
        <title>Adaptive genomic structural variation in the grape powdery mildew pathogen, Erysiphe necator.</title>
        <authorList>
            <person name="Jones L."/>
            <person name="Riaz S."/>
            <person name="Morales-Cruz A."/>
            <person name="Amrine K.C."/>
            <person name="McGuire B."/>
            <person name="Gubler W.D."/>
            <person name="Walker M.A."/>
            <person name="Cantu D."/>
        </authorList>
    </citation>
    <scope>NUCLEOTIDE SEQUENCE [LARGE SCALE GENOMIC DNA]</scope>
    <source>
        <strain evidence="14">c</strain>
    </source>
</reference>
<organism evidence="13 14">
    <name type="scientific">Uncinula necator</name>
    <name type="common">Grape powdery mildew</name>
    <dbReference type="NCBI Taxonomy" id="52586"/>
    <lineage>
        <taxon>Eukaryota</taxon>
        <taxon>Fungi</taxon>
        <taxon>Dikarya</taxon>
        <taxon>Ascomycota</taxon>
        <taxon>Pezizomycotina</taxon>
        <taxon>Leotiomycetes</taxon>
        <taxon>Erysiphales</taxon>
        <taxon>Erysiphaceae</taxon>
        <taxon>Erysiphe</taxon>
    </lineage>
</organism>
<accession>A0A0B1P1V5</accession>
<evidence type="ECO:0000256" key="5">
    <source>
        <dbReference type="ARBA" id="ARBA00022517"/>
    </source>
</evidence>
<evidence type="ECO:0000256" key="4">
    <source>
        <dbReference type="ARBA" id="ARBA00015399"/>
    </source>
</evidence>
<evidence type="ECO:0000256" key="9">
    <source>
        <dbReference type="ARBA" id="ARBA00025076"/>
    </source>
</evidence>
<comment type="similarity">
    <text evidence="2 11">Belongs to the HEATR1/UTP10 family.</text>
</comment>
<dbReference type="SUPFAM" id="SSF48371">
    <property type="entry name" value="ARM repeat"/>
    <property type="match status" value="1"/>
</dbReference>
<evidence type="ECO:0000259" key="12">
    <source>
        <dbReference type="SMART" id="SM01036"/>
    </source>
</evidence>
<dbReference type="InterPro" id="IPR011989">
    <property type="entry name" value="ARM-like"/>
</dbReference>
<dbReference type="Proteomes" id="UP000030854">
    <property type="component" value="Unassembled WGS sequence"/>
</dbReference>
<dbReference type="InterPro" id="IPR022125">
    <property type="entry name" value="U3snoRNP10_N"/>
</dbReference>
<dbReference type="InterPro" id="IPR016024">
    <property type="entry name" value="ARM-type_fold"/>
</dbReference>
<dbReference type="PANTHER" id="PTHR13457:SF1">
    <property type="entry name" value="HEAT REPEAT-CONTAINING PROTEIN 1"/>
    <property type="match status" value="1"/>
</dbReference>
<proteinExistence type="inferred from homology"/>
<dbReference type="EMBL" id="JNVN01003527">
    <property type="protein sequence ID" value="KHJ30861.1"/>
    <property type="molecule type" value="Genomic_DNA"/>
</dbReference>
<dbReference type="GO" id="GO:0045943">
    <property type="term" value="P:positive regulation of transcription by RNA polymerase I"/>
    <property type="evidence" value="ECO:0007669"/>
    <property type="project" value="TreeGrafter"/>
</dbReference>
<keyword evidence="14" id="KW-1185">Reference proteome</keyword>
<evidence type="ECO:0000256" key="7">
    <source>
        <dbReference type="ARBA" id="ARBA00023242"/>
    </source>
</evidence>
<dbReference type="GO" id="GO:0030515">
    <property type="term" value="F:snoRNA binding"/>
    <property type="evidence" value="ECO:0007669"/>
    <property type="project" value="TreeGrafter"/>
</dbReference>
<dbReference type="PROSITE" id="PS50077">
    <property type="entry name" value="HEAT_REPEAT"/>
    <property type="match status" value="1"/>
</dbReference>
<dbReference type="OMA" id="NDVMWKQ"/>
<comment type="caution">
    <text evidence="13">The sequence shown here is derived from an EMBL/GenBank/DDBJ whole genome shotgun (WGS) entry which is preliminary data.</text>
</comment>
<dbReference type="InterPro" id="IPR021133">
    <property type="entry name" value="HEAT_type_2"/>
</dbReference>
<dbReference type="Pfam" id="PF12397">
    <property type="entry name" value="U3snoRNP10"/>
    <property type="match status" value="1"/>
</dbReference>
<feature type="domain" description="BP28 C-terminal" evidence="12">
    <location>
        <begin position="1514"/>
        <end position="1666"/>
    </location>
</feature>
<keyword evidence="5 11" id="KW-0690">Ribosome biogenesis</keyword>
<dbReference type="GO" id="GO:0032040">
    <property type="term" value="C:small-subunit processome"/>
    <property type="evidence" value="ECO:0007669"/>
    <property type="project" value="TreeGrafter"/>
</dbReference>
<evidence type="ECO:0000256" key="1">
    <source>
        <dbReference type="ARBA" id="ARBA00004604"/>
    </source>
</evidence>
<dbReference type="Pfam" id="PF23243">
    <property type="entry name" value="HEAT_HEATR1"/>
    <property type="match status" value="1"/>
</dbReference>
<evidence type="ECO:0000256" key="6">
    <source>
        <dbReference type="ARBA" id="ARBA00022552"/>
    </source>
</evidence>
<evidence type="ECO:0000256" key="10">
    <source>
        <dbReference type="PROSITE-ProRule" id="PRU00103"/>
    </source>
</evidence>
<dbReference type="HOGENOM" id="CLU_001128_3_1_1"/>
<protein>
    <recommendedName>
        <fullName evidence="4 11">U3 small nucleolar RNA-associated protein 10</fullName>
    </recommendedName>
</protein>
<dbReference type="SMART" id="SM01036">
    <property type="entry name" value="BP28CT"/>
    <property type="match status" value="1"/>
</dbReference>
<dbReference type="GO" id="GO:0030686">
    <property type="term" value="C:90S preribosome"/>
    <property type="evidence" value="ECO:0007669"/>
    <property type="project" value="TreeGrafter"/>
</dbReference>
<evidence type="ECO:0000313" key="13">
    <source>
        <dbReference type="EMBL" id="KHJ30861.1"/>
    </source>
</evidence>
<dbReference type="Gene3D" id="1.25.10.10">
    <property type="entry name" value="Leucine-rich Repeat Variant"/>
    <property type="match status" value="2"/>
</dbReference>
<evidence type="ECO:0000256" key="2">
    <source>
        <dbReference type="ARBA" id="ARBA00010559"/>
    </source>
</evidence>
<dbReference type="GO" id="GO:0000462">
    <property type="term" value="P:maturation of SSU-rRNA from tricistronic rRNA transcript (SSU-rRNA, 5.8S rRNA, LSU-rRNA)"/>
    <property type="evidence" value="ECO:0007669"/>
    <property type="project" value="TreeGrafter"/>
</dbReference>
<name>A0A0B1P1V5_UNCNE</name>
<dbReference type="GO" id="GO:0034455">
    <property type="term" value="C:t-UTP complex"/>
    <property type="evidence" value="ECO:0007669"/>
    <property type="project" value="TreeGrafter"/>
</dbReference>
<feature type="repeat" description="HEAT" evidence="10">
    <location>
        <begin position="586"/>
        <end position="624"/>
    </location>
</feature>
<evidence type="ECO:0000313" key="14">
    <source>
        <dbReference type="Proteomes" id="UP000030854"/>
    </source>
</evidence>